<keyword evidence="2" id="KW-1185">Reference proteome</keyword>
<dbReference type="PANTHER" id="PTHR10443:SF12">
    <property type="entry name" value="DIPEPTIDASE"/>
    <property type="match status" value="1"/>
</dbReference>
<evidence type="ECO:0000313" key="2">
    <source>
        <dbReference type="Proteomes" id="UP000515292"/>
    </source>
</evidence>
<dbReference type="RefSeq" id="WP_182297614.1">
    <property type="nucleotide sequence ID" value="NZ_CP059851.1"/>
</dbReference>
<dbReference type="PROSITE" id="PS51365">
    <property type="entry name" value="RENAL_DIPEPTIDASE_2"/>
    <property type="match status" value="1"/>
</dbReference>
<gene>
    <name evidence="1" type="ORF">H3309_04740</name>
</gene>
<dbReference type="Pfam" id="PF01244">
    <property type="entry name" value="Peptidase_M19"/>
    <property type="match status" value="1"/>
</dbReference>
<dbReference type="GO" id="GO:0070573">
    <property type="term" value="F:metallodipeptidase activity"/>
    <property type="evidence" value="ECO:0007669"/>
    <property type="project" value="InterPro"/>
</dbReference>
<dbReference type="EMBL" id="CP059851">
    <property type="protein sequence ID" value="QMW23791.1"/>
    <property type="molecule type" value="Genomic_DNA"/>
</dbReference>
<dbReference type="Proteomes" id="UP000515292">
    <property type="component" value="Chromosome"/>
</dbReference>
<dbReference type="InterPro" id="IPR008257">
    <property type="entry name" value="Pept_M19"/>
</dbReference>
<evidence type="ECO:0000313" key="1">
    <source>
        <dbReference type="EMBL" id="QMW23791.1"/>
    </source>
</evidence>
<sequence length="338" mass="37483">MVINTGNVKRSVQGVNMGSTMLPVWDNHACMPLRANDGVFLPQLERARDNGVSVISLNIGAMEQTPEEHRAVLRWFRQWLGERGDAYRIVSTPDDIAIARAEGRMSVMFDIEGARGIGDRLESIADYYALGVRWMLIAYNRENLAGYGCYDEEDLGLKPFGRDMIREMNAAGMTVCCSHTGERTARDVLDASSRPVIFSHSNCGALHAHKRNISDAMIRACAAQGGVVGINGIGDFLCGAGKDIVEAFVAHVDHAVQLVGPDHVGLSLDYCYDMQELLDYLETMKHSFPEGFSPEIRMVAPEDLPAIVSGLRRRGYDDGSLAKILHDNWLRIARQNWR</sequence>
<dbReference type="GO" id="GO:0006508">
    <property type="term" value="P:proteolysis"/>
    <property type="evidence" value="ECO:0007669"/>
    <property type="project" value="InterPro"/>
</dbReference>
<name>A0A7G5IK99_9SPHN</name>
<accession>A0A7G5IK99</accession>
<dbReference type="SUPFAM" id="SSF51556">
    <property type="entry name" value="Metallo-dependent hydrolases"/>
    <property type="match status" value="1"/>
</dbReference>
<dbReference type="InterPro" id="IPR032466">
    <property type="entry name" value="Metal_Hydrolase"/>
</dbReference>
<dbReference type="PANTHER" id="PTHR10443">
    <property type="entry name" value="MICROSOMAL DIPEPTIDASE"/>
    <property type="match status" value="1"/>
</dbReference>
<reference evidence="1 2" key="1">
    <citation type="submission" date="2020-07" db="EMBL/GenBank/DDBJ databases">
        <title>Complete genome sequence for Sandaracinobacter sp. M6.</title>
        <authorList>
            <person name="Tang Y."/>
            <person name="Liu Q."/>
            <person name="Guo Z."/>
            <person name="Lei P."/>
            <person name="Huang B."/>
        </authorList>
    </citation>
    <scope>NUCLEOTIDE SEQUENCE [LARGE SCALE GENOMIC DNA]</scope>
    <source>
        <strain evidence="1 2">M6</strain>
    </source>
</reference>
<proteinExistence type="predicted"/>
<dbReference type="Gene3D" id="3.20.20.140">
    <property type="entry name" value="Metal-dependent hydrolases"/>
    <property type="match status" value="1"/>
</dbReference>
<organism evidence="1 2">
    <name type="scientific">Sandaracinobacteroides saxicola</name>
    <dbReference type="NCBI Taxonomy" id="2759707"/>
    <lineage>
        <taxon>Bacteria</taxon>
        <taxon>Pseudomonadati</taxon>
        <taxon>Pseudomonadota</taxon>
        <taxon>Alphaproteobacteria</taxon>
        <taxon>Sphingomonadales</taxon>
        <taxon>Sphingosinicellaceae</taxon>
        <taxon>Sandaracinobacteroides</taxon>
    </lineage>
</organism>
<dbReference type="KEGG" id="sand:H3309_04740"/>
<dbReference type="AlphaFoldDB" id="A0A7G5IK99"/>
<protein>
    <submittedName>
        <fullName evidence="1">Membrane dipeptidase</fullName>
    </submittedName>
</protein>